<dbReference type="Gene3D" id="2.40.360.10">
    <property type="entry name" value="YmcC-like"/>
    <property type="match status" value="1"/>
</dbReference>
<dbReference type="eggNOG" id="ENOG502ZAMG">
    <property type="taxonomic scope" value="Bacteria"/>
</dbReference>
<dbReference type="PROSITE" id="PS51257">
    <property type="entry name" value="PROKAR_LIPOPROTEIN"/>
    <property type="match status" value="1"/>
</dbReference>
<dbReference type="STRING" id="1115515.EV102420_04_00400"/>
<dbReference type="SUPFAM" id="SSF159270">
    <property type="entry name" value="YmcC-like"/>
    <property type="match status" value="1"/>
</dbReference>
<proteinExistence type="predicted"/>
<dbReference type="Pfam" id="PF11102">
    <property type="entry name" value="YjbF"/>
    <property type="match status" value="1"/>
</dbReference>
<reference evidence="1 2" key="1">
    <citation type="submission" date="2014-09" db="EMBL/GenBank/DDBJ databases">
        <title>Whole genome shotgun sequence of Escherichia vulneris NBRC 102420.</title>
        <authorList>
            <person name="Yoshida Y."/>
            <person name="Hosoyama A."/>
            <person name="Tsuchikane K."/>
            <person name="Ohji S."/>
            <person name="Ichikawa N."/>
            <person name="Kimura A."/>
            <person name="Yamazoe A."/>
            <person name="Ezaki T."/>
            <person name="Fujita N."/>
        </authorList>
    </citation>
    <scope>NUCLEOTIDE SEQUENCE [LARGE SCALE GENOMIC DNA]</scope>
    <source>
        <strain evidence="1 2">NBRC 102420</strain>
    </source>
</reference>
<dbReference type="InterPro" id="IPR023373">
    <property type="entry name" value="YmcC_sf"/>
</dbReference>
<evidence type="ECO:0000313" key="2">
    <source>
        <dbReference type="Proteomes" id="UP000029462"/>
    </source>
</evidence>
<organism evidence="1 2">
    <name type="scientific">Pseudescherichia vulneris NBRC 102420</name>
    <dbReference type="NCBI Taxonomy" id="1115515"/>
    <lineage>
        <taxon>Bacteria</taxon>
        <taxon>Pseudomonadati</taxon>
        <taxon>Pseudomonadota</taxon>
        <taxon>Gammaproteobacteria</taxon>
        <taxon>Enterobacterales</taxon>
        <taxon>Enterobacteriaceae</taxon>
        <taxon>Pseudescherichia</taxon>
    </lineage>
</organism>
<dbReference type="EMBL" id="BBMZ01000004">
    <property type="protein sequence ID" value="GAL57052.1"/>
    <property type="molecule type" value="Genomic_DNA"/>
</dbReference>
<keyword evidence="2" id="KW-1185">Reference proteome</keyword>
<evidence type="ECO:0008006" key="3">
    <source>
        <dbReference type="Google" id="ProtNLM"/>
    </source>
</evidence>
<dbReference type="OrthoDB" id="5591889at2"/>
<dbReference type="RefSeq" id="WP_042388924.1">
    <property type="nucleotide sequence ID" value="NZ_BBMZ01000004.1"/>
</dbReference>
<protein>
    <recommendedName>
        <fullName evidence="3">YjbF family lipoprotein</fullName>
    </recommendedName>
</protein>
<sequence>MKRPGIILLCLLLQACSGTTKGLGGALWGSVFGTPGVHLTDEDIQDMPYASQYMQLNGGPQLFVVLAFSENGQQKWATQDQSILVTQHGRLVKTQLPGDNLLEVNNLAADPLIKPNRITDGADWTRTLGWTEHGQVRYATARSQFRWAGQDTVTVGSDVTVVRVLEEHVETEQKSWTNRFWIDSEGQIRRSLQYLGADWFPVETTLIKAAKQ</sequence>
<gene>
    <name evidence="1" type="primary">yjbF</name>
    <name evidence="1" type="ORF">EV102420_04_00400</name>
</gene>
<dbReference type="AlphaFoldDB" id="A0A090VPP5"/>
<accession>A0A090VPP5</accession>
<evidence type="ECO:0000313" key="1">
    <source>
        <dbReference type="EMBL" id="GAL57052.1"/>
    </source>
</evidence>
<comment type="caution">
    <text evidence="1">The sequence shown here is derived from an EMBL/GenBank/DDBJ whole genome shotgun (WGS) entry which is preliminary data.</text>
</comment>
<name>A0A090VPP5_PSEVU</name>
<dbReference type="InterPro" id="IPR021308">
    <property type="entry name" value="GfcB"/>
</dbReference>
<dbReference type="Proteomes" id="UP000029462">
    <property type="component" value="Unassembled WGS sequence"/>
</dbReference>